<protein>
    <submittedName>
        <fullName evidence="6">Methyl-accepting chemotaxis protein</fullName>
    </submittedName>
</protein>
<feature type="transmembrane region" description="Helical" evidence="4">
    <location>
        <begin position="40"/>
        <end position="58"/>
    </location>
</feature>
<evidence type="ECO:0000256" key="4">
    <source>
        <dbReference type="SAM" id="Phobius"/>
    </source>
</evidence>
<gene>
    <name evidence="6" type="ORF">C8J26_1165</name>
    <name evidence="7" type="ORF">SPHINGO391_500184</name>
</gene>
<keyword evidence="8" id="KW-1185">Reference proteome</keyword>
<dbReference type="Pfam" id="PF00015">
    <property type="entry name" value="MCPsignal"/>
    <property type="match status" value="1"/>
</dbReference>
<keyword evidence="1" id="KW-0145">Chemotaxis</keyword>
<reference evidence="7 9" key="2">
    <citation type="submission" date="2019-09" db="EMBL/GenBank/DDBJ databases">
        <authorList>
            <person name="Dittami M. S."/>
        </authorList>
    </citation>
    <scope>NUCLEOTIDE SEQUENCE [LARGE SCALE GENOMIC DNA]</scope>
    <source>
        <strain evidence="7">SPHINGO391</strain>
    </source>
</reference>
<dbReference type="EMBL" id="QAOG01000002">
    <property type="protein sequence ID" value="PTQ60851.1"/>
    <property type="molecule type" value="Genomic_DNA"/>
</dbReference>
<dbReference type="AlphaFoldDB" id="A0A2T5GNG5"/>
<proteinExistence type="inferred from homology"/>
<reference evidence="6 8" key="1">
    <citation type="submission" date="2018-04" db="EMBL/GenBank/DDBJ databases">
        <title>Genomic Encyclopedia of Type Strains, Phase III (KMG-III): the genomes of soil and plant-associated and newly described type strains.</title>
        <authorList>
            <person name="Whitman W."/>
        </authorList>
    </citation>
    <scope>NUCLEOTIDE SEQUENCE [LARGE SCALE GENOMIC DNA]</scope>
    <source>
        <strain evidence="6 8">MA101b</strain>
    </source>
</reference>
<feature type="domain" description="Methyl-accepting transducer" evidence="5">
    <location>
        <begin position="253"/>
        <end position="489"/>
    </location>
</feature>
<keyword evidence="4" id="KW-1133">Transmembrane helix</keyword>
<keyword evidence="4" id="KW-0812">Transmembrane</keyword>
<feature type="transmembrane region" description="Helical" evidence="4">
    <location>
        <begin position="12"/>
        <end position="34"/>
    </location>
</feature>
<evidence type="ECO:0000259" key="5">
    <source>
        <dbReference type="PROSITE" id="PS50111"/>
    </source>
</evidence>
<dbReference type="SUPFAM" id="SSF58104">
    <property type="entry name" value="Methyl-accepting chemotaxis protein (MCP) signaling domain"/>
    <property type="match status" value="1"/>
</dbReference>
<accession>A0A5E8AAB7</accession>
<evidence type="ECO:0000313" key="7">
    <source>
        <dbReference type="EMBL" id="VVT28392.1"/>
    </source>
</evidence>
<feature type="transmembrane region" description="Helical" evidence="4">
    <location>
        <begin position="65"/>
        <end position="86"/>
    </location>
</feature>
<feature type="transmembrane region" description="Helical" evidence="4">
    <location>
        <begin position="144"/>
        <end position="166"/>
    </location>
</feature>
<organism evidence="6 8">
    <name type="scientific">Sphingomonas aurantiaca</name>
    <dbReference type="NCBI Taxonomy" id="185949"/>
    <lineage>
        <taxon>Bacteria</taxon>
        <taxon>Pseudomonadati</taxon>
        <taxon>Pseudomonadota</taxon>
        <taxon>Alphaproteobacteria</taxon>
        <taxon>Sphingomonadales</taxon>
        <taxon>Sphingomonadaceae</taxon>
        <taxon>Sphingomonas</taxon>
    </lineage>
</organism>
<accession>A0A2T5GNG5</accession>
<evidence type="ECO:0000313" key="9">
    <source>
        <dbReference type="Proteomes" id="UP000326857"/>
    </source>
</evidence>
<dbReference type="GO" id="GO:0016020">
    <property type="term" value="C:membrane"/>
    <property type="evidence" value="ECO:0007669"/>
    <property type="project" value="InterPro"/>
</dbReference>
<keyword evidence="4" id="KW-0472">Membrane</keyword>
<sequence>MNPTELESLRARGIAILAVAGWACTAWLAVMGLWLDADGLVPVLVVAVLVNLAPSVMAQQRRHDACARLVSGAPAAVYPALGVYLLQGHPWQMDAHMYFFVALAALVVLCDWRPIALAAGLIALHHLALEHAEPGWVFTGVGNIGRVVIHAVAVGLELAVLSYVTIRLRELTIRQEVARSESETLANEAIDSRNRMEAAIAGLRAAEAREASERTHRQAIERELVERREAEMMALAEAFQASVADIVDSVGSASTRLDGSARALNELAQAATRQTVASAAAATQSSESAGRLSAQIHALTQSVTSIAAVAAQQVQLGTEARTASTSSHAAMLALVERTQTIGGFANSIQQIAARTNLLALNATIEAARAGEAGYGFKVVASEVKQLAGQATGASSEIRALAGSAEEGAGLAHDAIGRIATTIGQLATAADTIQAEVRHHHQTAASIERTADTTAAGIDLMADEMLGVARVAGETAGLSDMVARAATGLLDTARQLRAATDRFVVQLRAA</sequence>
<dbReference type="PANTHER" id="PTHR43531:SF11">
    <property type="entry name" value="METHYL-ACCEPTING CHEMOTAXIS PROTEIN 3"/>
    <property type="match status" value="1"/>
</dbReference>
<dbReference type="InterPro" id="IPR004089">
    <property type="entry name" value="MCPsignal_dom"/>
</dbReference>
<evidence type="ECO:0000256" key="3">
    <source>
        <dbReference type="PROSITE-ProRule" id="PRU00284"/>
    </source>
</evidence>
<dbReference type="Proteomes" id="UP000244189">
    <property type="component" value="Unassembled WGS sequence"/>
</dbReference>
<evidence type="ECO:0000256" key="2">
    <source>
        <dbReference type="ARBA" id="ARBA00029447"/>
    </source>
</evidence>
<dbReference type="InterPro" id="IPR051310">
    <property type="entry name" value="MCP_chemotaxis"/>
</dbReference>
<dbReference type="GO" id="GO:0007165">
    <property type="term" value="P:signal transduction"/>
    <property type="evidence" value="ECO:0007669"/>
    <property type="project" value="UniProtKB-KW"/>
</dbReference>
<keyword evidence="3" id="KW-0807">Transducer</keyword>
<dbReference type="PROSITE" id="PS50111">
    <property type="entry name" value="CHEMOTAXIS_TRANSDUC_2"/>
    <property type="match status" value="1"/>
</dbReference>
<dbReference type="Gene3D" id="1.10.287.950">
    <property type="entry name" value="Methyl-accepting chemotaxis protein"/>
    <property type="match status" value="1"/>
</dbReference>
<comment type="similarity">
    <text evidence="2">Belongs to the methyl-accepting chemotaxis (MCP) protein family.</text>
</comment>
<dbReference type="Proteomes" id="UP000326857">
    <property type="component" value="Unassembled WGS sequence"/>
</dbReference>
<dbReference type="RefSeq" id="WP_056420341.1">
    <property type="nucleotide sequence ID" value="NZ_JASPFN010000001.1"/>
</dbReference>
<feature type="transmembrane region" description="Helical" evidence="4">
    <location>
        <begin position="98"/>
        <end position="124"/>
    </location>
</feature>
<dbReference type="GO" id="GO:0006935">
    <property type="term" value="P:chemotaxis"/>
    <property type="evidence" value="ECO:0007669"/>
    <property type="project" value="UniProtKB-KW"/>
</dbReference>
<evidence type="ECO:0000313" key="6">
    <source>
        <dbReference type="EMBL" id="PTQ60851.1"/>
    </source>
</evidence>
<evidence type="ECO:0000313" key="8">
    <source>
        <dbReference type="Proteomes" id="UP000244189"/>
    </source>
</evidence>
<name>A0A2T5GNG5_9SPHN</name>
<dbReference type="PANTHER" id="PTHR43531">
    <property type="entry name" value="PROTEIN ICFG"/>
    <property type="match status" value="1"/>
</dbReference>
<evidence type="ECO:0000256" key="1">
    <source>
        <dbReference type="ARBA" id="ARBA00022500"/>
    </source>
</evidence>
<dbReference type="SMART" id="SM00283">
    <property type="entry name" value="MA"/>
    <property type="match status" value="1"/>
</dbReference>
<dbReference type="EMBL" id="CABVLI010000046">
    <property type="protein sequence ID" value="VVT28392.1"/>
    <property type="molecule type" value="Genomic_DNA"/>
</dbReference>